<keyword evidence="4" id="KW-1185">Reference proteome</keyword>
<dbReference type="AlphaFoldDB" id="A0A4C1SIV2"/>
<proteinExistence type="predicted"/>
<evidence type="ECO:0000256" key="1">
    <source>
        <dbReference type="SAM" id="MobiDB-lite"/>
    </source>
</evidence>
<dbReference type="OrthoDB" id="8195614at2759"/>
<protein>
    <submittedName>
        <fullName evidence="3">Uncharacterized protein</fullName>
    </submittedName>
</protein>
<feature type="region of interest" description="Disordered" evidence="1">
    <location>
        <begin position="265"/>
        <end position="286"/>
    </location>
</feature>
<comment type="caution">
    <text evidence="3">The sequence shown here is derived from an EMBL/GenBank/DDBJ whole genome shotgun (WGS) entry which is preliminary data.</text>
</comment>
<feature type="signal peptide" evidence="2">
    <location>
        <begin position="1"/>
        <end position="24"/>
    </location>
</feature>
<gene>
    <name evidence="3" type="ORF">EVAR_71478_1</name>
</gene>
<organism evidence="3 4">
    <name type="scientific">Eumeta variegata</name>
    <name type="common">Bagworm moth</name>
    <name type="synonym">Eumeta japonica</name>
    <dbReference type="NCBI Taxonomy" id="151549"/>
    <lineage>
        <taxon>Eukaryota</taxon>
        <taxon>Metazoa</taxon>
        <taxon>Ecdysozoa</taxon>
        <taxon>Arthropoda</taxon>
        <taxon>Hexapoda</taxon>
        <taxon>Insecta</taxon>
        <taxon>Pterygota</taxon>
        <taxon>Neoptera</taxon>
        <taxon>Endopterygota</taxon>
        <taxon>Lepidoptera</taxon>
        <taxon>Glossata</taxon>
        <taxon>Ditrysia</taxon>
        <taxon>Tineoidea</taxon>
        <taxon>Psychidae</taxon>
        <taxon>Oiketicinae</taxon>
        <taxon>Eumeta</taxon>
    </lineage>
</organism>
<reference evidence="3 4" key="1">
    <citation type="journal article" date="2019" name="Commun. Biol.">
        <title>The bagworm genome reveals a unique fibroin gene that provides high tensile strength.</title>
        <authorList>
            <person name="Kono N."/>
            <person name="Nakamura H."/>
            <person name="Ohtoshi R."/>
            <person name="Tomita M."/>
            <person name="Numata K."/>
            <person name="Arakawa K."/>
        </authorList>
    </citation>
    <scope>NUCLEOTIDE SEQUENCE [LARGE SCALE GENOMIC DNA]</scope>
</reference>
<evidence type="ECO:0000313" key="3">
    <source>
        <dbReference type="EMBL" id="GBP01148.1"/>
    </source>
</evidence>
<evidence type="ECO:0000256" key="2">
    <source>
        <dbReference type="SAM" id="SignalP"/>
    </source>
</evidence>
<evidence type="ECO:0000313" key="4">
    <source>
        <dbReference type="Proteomes" id="UP000299102"/>
    </source>
</evidence>
<keyword evidence="2" id="KW-0732">Signal</keyword>
<name>A0A4C1SIV2_EUMVA</name>
<dbReference type="EMBL" id="BGZK01003425">
    <property type="protein sequence ID" value="GBP01148.1"/>
    <property type="molecule type" value="Genomic_DNA"/>
</dbReference>
<feature type="chain" id="PRO_5020040602" evidence="2">
    <location>
        <begin position="25"/>
        <end position="286"/>
    </location>
</feature>
<accession>A0A4C1SIV2</accession>
<dbReference type="Proteomes" id="UP000299102">
    <property type="component" value="Unassembled WGS sequence"/>
</dbReference>
<sequence length="286" mass="31859">MPRVVILLTLWAVTLLFFTRLIFTGSDKGCCLRYAVEGEPTTEKAVDAPIDCEATCYLYITRSASRKDTTIRDNNAIHEVDKYNATIDDGNKSINRNSTLEKDKINPYVNVLFDFCDYIKKKVYNKWKNTLLNFKRLSVPKGSSRKWNLRSVSLFRRNSIVVCELIWLPQMALALYHVTWEVEGEWVKGHTFTDVARVKLSLGPDTKYKVTVRLLLSARLESESLIIDTGKVSDDAEGADAVTYANNNDISIAIINLSTTGPAGGRGRGAGAGDDRRPIASIGLSA</sequence>